<keyword evidence="3" id="KW-1185">Reference proteome</keyword>
<dbReference type="RefSeq" id="WP_209231821.1">
    <property type="nucleotide sequence ID" value="NZ_JAGHXG010000025.1"/>
</dbReference>
<dbReference type="PANTHER" id="PTHR43546">
    <property type="entry name" value="UPF0173 METAL-DEPENDENT HYDROLASE MJ1163-RELATED"/>
    <property type="match status" value="1"/>
</dbReference>
<dbReference type="Pfam" id="PF13483">
    <property type="entry name" value="Lactamase_B_3"/>
    <property type="match status" value="1"/>
</dbReference>
<dbReference type="InterPro" id="IPR050114">
    <property type="entry name" value="UPF0173_UPF0282_UlaG_hydrolase"/>
</dbReference>
<name>A0ABU2IAI2_9XANT</name>
<dbReference type="Pfam" id="PF18456">
    <property type="entry name" value="CmlA_N"/>
    <property type="match status" value="1"/>
</dbReference>
<dbReference type="SUPFAM" id="SSF56281">
    <property type="entry name" value="Metallo-hydrolase/oxidoreductase"/>
    <property type="match status" value="1"/>
</dbReference>
<evidence type="ECO:0000259" key="1">
    <source>
        <dbReference type="Pfam" id="PF18456"/>
    </source>
</evidence>
<dbReference type="Gene3D" id="3.60.15.10">
    <property type="entry name" value="Ribonuclease Z/Hydroxyacylglutathione hydrolase-like"/>
    <property type="match status" value="1"/>
</dbReference>
<organism evidence="2 3">
    <name type="scientific">Xanthomonas hawaiiensis</name>
    <dbReference type="NCBI Taxonomy" id="3003247"/>
    <lineage>
        <taxon>Bacteria</taxon>
        <taxon>Pseudomonadati</taxon>
        <taxon>Pseudomonadota</taxon>
        <taxon>Gammaproteobacteria</taxon>
        <taxon>Lysobacterales</taxon>
        <taxon>Lysobacteraceae</taxon>
        <taxon>Xanthomonas</taxon>
    </lineage>
</organism>
<comment type="caution">
    <text evidence="2">The sequence shown here is derived from an EMBL/GenBank/DDBJ whole genome shotgun (WGS) entry which is preliminary data.</text>
</comment>
<protein>
    <submittedName>
        <fullName evidence="2">MBL fold metallo-hydrolase</fullName>
    </submittedName>
</protein>
<dbReference type="PANTHER" id="PTHR43546:SF3">
    <property type="entry name" value="UPF0173 METAL-DEPENDENT HYDROLASE MJ1163"/>
    <property type="match status" value="1"/>
</dbReference>
<accession>A0ABU2IAI2</accession>
<sequence length="529" mass="60900">MQDLLYLKQHTKIEPLNGRWYAWSHLVSPVQHAFNVAFRHVPSLRSFVLNPNVHEAASKNPKMLGSAFMELDRSSLPAVQKLLDETVEYHSHLIQFAQDFVQLDRKLAAETGFSLDRVYEELSPSLQGLVELSYDTNNRHSLRLIEELAHTGALETASTQELAFTHMRDEERNFFLNTPRVDSDRRMIFKVPFADPRIDLLSKARIAPVDFDELSACFGVASVDRSRFRGYFTELAPERDAPDYRGEGVRLRYFGHACVLIQSRDVSVMIDPFLTWDDDYEDARHLCFNDLPDRIDYVFLTHNHQDHFTPELLLQLRRRVGKIIVPRNNVNNVADPSIALALRMLGFDNIETMDWMETLLLPDGALTSLPFYGEHADLSIASKQGMHLRLRNRSFMFLADSDCKDRNLYRRIVNVLGKVDTLFIGMECDGAPLSWLYGSYLSNPVNRRDDNSRRLSGSDAKRAMAIVEEVACRQVYVYAMGQEPWMRYVTGLEYTPKSKQIVESDRLVSHCREIGVDAERLLGCRTWEN</sequence>
<gene>
    <name evidence="2" type="ORF">PNQ69_20550</name>
</gene>
<reference evidence="2 3" key="1">
    <citation type="submission" date="2023-01" db="EMBL/GenBank/DDBJ databases">
        <title>Xanthomonas hawaiianensis sp. nov. isolated from Araceae family in Hawaii.</title>
        <authorList>
            <person name="Chunag S.-C."/>
            <person name="Dobhal S."/>
            <person name="Alvarez A."/>
            <person name="Arif M."/>
        </authorList>
    </citation>
    <scope>NUCLEOTIDE SEQUENCE [LARGE SCALE GENOMIC DNA]</scope>
    <source>
        <strain evidence="2 3">A2111</strain>
    </source>
</reference>
<evidence type="ECO:0000313" key="3">
    <source>
        <dbReference type="Proteomes" id="UP001260534"/>
    </source>
</evidence>
<feature type="domain" description="Diiron non-heme beta-hydroxylase N-terminal" evidence="1">
    <location>
        <begin position="6"/>
        <end position="234"/>
    </location>
</feature>
<dbReference type="InterPro" id="IPR036866">
    <property type="entry name" value="RibonucZ/Hydroxyglut_hydro"/>
</dbReference>
<dbReference type="InterPro" id="IPR041141">
    <property type="entry name" value="CmlA_N"/>
</dbReference>
<evidence type="ECO:0000313" key="2">
    <source>
        <dbReference type="EMBL" id="MDS9995158.1"/>
    </source>
</evidence>
<proteinExistence type="predicted"/>
<dbReference type="Proteomes" id="UP001260534">
    <property type="component" value="Unassembled WGS sequence"/>
</dbReference>
<dbReference type="EMBL" id="JAQMHB010000001">
    <property type="protein sequence ID" value="MDS9995158.1"/>
    <property type="molecule type" value="Genomic_DNA"/>
</dbReference>